<dbReference type="Proteomes" id="UP000239203">
    <property type="component" value="Unassembled WGS sequence"/>
</dbReference>
<name>A0A2S6H097_9PSEU</name>
<evidence type="ECO:0000313" key="2">
    <source>
        <dbReference type="Proteomes" id="UP000239203"/>
    </source>
</evidence>
<reference evidence="1 2" key="1">
    <citation type="submission" date="2018-02" db="EMBL/GenBank/DDBJ databases">
        <title>Genomic Encyclopedia of Archaeal and Bacterial Type Strains, Phase II (KMG-II): from individual species to whole genera.</title>
        <authorList>
            <person name="Goeker M."/>
        </authorList>
    </citation>
    <scope>NUCLEOTIDE SEQUENCE [LARGE SCALE GENOMIC DNA]</scope>
    <source>
        <strain evidence="1 2">YU 961-1</strain>
    </source>
</reference>
<sequence>MRVPCRDQAGHRGHLEVTAVDNGVVLRTPDAGLVHLTPLHIGRLRAALRDAVLAPPPDERHP</sequence>
<protein>
    <submittedName>
        <fullName evidence="1">Uncharacterized protein</fullName>
    </submittedName>
</protein>
<accession>A0A2S6H097</accession>
<evidence type="ECO:0000313" key="1">
    <source>
        <dbReference type="EMBL" id="PPK70851.1"/>
    </source>
</evidence>
<dbReference type="AlphaFoldDB" id="A0A2S6H097"/>
<organism evidence="1 2">
    <name type="scientific">Actinokineospora auranticolor</name>
    <dbReference type="NCBI Taxonomy" id="155976"/>
    <lineage>
        <taxon>Bacteria</taxon>
        <taxon>Bacillati</taxon>
        <taxon>Actinomycetota</taxon>
        <taxon>Actinomycetes</taxon>
        <taxon>Pseudonocardiales</taxon>
        <taxon>Pseudonocardiaceae</taxon>
        <taxon>Actinokineospora</taxon>
    </lineage>
</organism>
<proteinExistence type="predicted"/>
<dbReference type="EMBL" id="PTIX01000001">
    <property type="protein sequence ID" value="PPK70851.1"/>
    <property type="molecule type" value="Genomic_DNA"/>
</dbReference>
<keyword evidence="2" id="KW-1185">Reference proteome</keyword>
<gene>
    <name evidence="1" type="ORF">CLV40_10137</name>
</gene>
<comment type="caution">
    <text evidence="1">The sequence shown here is derived from an EMBL/GenBank/DDBJ whole genome shotgun (WGS) entry which is preliminary data.</text>
</comment>